<keyword evidence="3" id="KW-1185">Reference proteome</keyword>
<dbReference type="EMBL" id="LR877163">
    <property type="protein sequence ID" value="CAD2220930.1"/>
    <property type="molecule type" value="Genomic_DNA"/>
</dbReference>
<organism evidence="2 3">
    <name type="scientific">Angomonas deanei</name>
    <dbReference type="NCBI Taxonomy" id="59799"/>
    <lineage>
        <taxon>Eukaryota</taxon>
        <taxon>Discoba</taxon>
        <taxon>Euglenozoa</taxon>
        <taxon>Kinetoplastea</taxon>
        <taxon>Metakinetoplastina</taxon>
        <taxon>Trypanosomatida</taxon>
        <taxon>Trypanosomatidae</taxon>
        <taxon>Strigomonadinae</taxon>
        <taxon>Angomonas</taxon>
    </lineage>
</organism>
<feature type="signal peptide" evidence="1">
    <location>
        <begin position="1"/>
        <end position="23"/>
    </location>
</feature>
<gene>
    <name evidence="2" type="ORF">ADEAN_000845400</name>
</gene>
<dbReference type="AlphaFoldDB" id="A0A7G2CM50"/>
<name>A0A7G2CM50_9TRYP</name>
<dbReference type="SUPFAM" id="SSF57184">
    <property type="entry name" value="Growth factor receptor domain"/>
    <property type="match status" value="1"/>
</dbReference>
<reference evidence="2 3" key="1">
    <citation type="submission" date="2020-08" db="EMBL/GenBank/DDBJ databases">
        <authorList>
            <person name="Newling K."/>
            <person name="Davey J."/>
            <person name="Forrester S."/>
        </authorList>
    </citation>
    <scope>NUCLEOTIDE SEQUENCE [LARGE SCALE GENOMIC DNA]</scope>
    <source>
        <strain evidence="3">Crithidia deanei Carvalho (ATCC PRA-265)</strain>
    </source>
</reference>
<sequence length="302" mass="31276">MFSASHVRNTLAAAAVTVMLVAAQKSTCPANCARAAVYGDGTVVCGACVEGYTQDAYYSKCVKLPEGCATLDDSGTGCAECQAHYALGEDKACHRCSGDCECDATDLNTCKTCPSNEGFTSDGRTCAACVDSHCVDCLESNEQCVMCRPGYVAVDGKCEPCSDGCLICINDITKCEYCNTGYYAKDDKCEACPEGCSECEAGEDGQVKCTKPASRSATPLQETITRAESTTCTTPKCSECVSDGQTEVCTTCEDGFFAHPALGCDREEVSCSTGSGNAALPSSSSVLSLIAAVSAAVITLAL</sequence>
<evidence type="ECO:0000256" key="1">
    <source>
        <dbReference type="SAM" id="SignalP"/>
    </source>
</evidence>
<dbReference type="InterPro" id="IPR009030">
    <property type="entry name" value="Growth_fac_rcpt_cys_sf"/>
</dbReference>
<evidence type="ECO:0000313" key="2">
    <source>
        <dbReference type="EMBL" id="CAD2220930.1"/>
    </source>
</evidence>
<accession>A0A7G2CM50</accession>
<protein>
    <submittedName>
        <fullName evidence="2">Uncharacterized protein</fullName>
    </submittedName>
</protein>
<keyword evidence="1" id="KW-0732">Signal</keyword>
<dbReference type="VEuPathDB" id="TriTrypDB:ADEAN_000845400"/>
<feature type="chain" id="PRO_5028816590" evidence="1">
    <location>
        <begin position="24"/>
        <end position="302"/>
    </location>
</feature>
<evidence type="ECO:0000313" key="3">
    <source>
        <dbReference type="Proteomes" id="UP000515908"/>
    </source>
</evidence>
<proteinExistence type="predicted"/>
<dbReference type="Proteomes" id="UP000515908">
    <property type="component" value="Chromosome 19"/>
</dbReference>